<dbReference type="PROSITE" id="PS50125">
    <property type="entry name" value="GUANYLATE_CYCLASE_2"/>
    <property type="match status" value="1"/>
</dbReference>
<dbReference type="InterPro" id="IPR029787">
    <property type="entry name" value="Nucleotide_cyclase"/>
</dbReference>
<keyword evidence="2" id="KW-0812">Transmembrane</keyword>
<reference evidence="10" key="1">
    <citation type="journal article" date="2017" name="bioRxiv">
        <title>Comparative analysis of the genomes of Stylophora pistillata and Acropora digitifera provides evidence for extensive differences between species of corals.</title>
        <authorList>
            <person name="Voolstra C.R."/>
            <person name="Li Y."/>
            <person name="Liew Y.J."/>
            <person name="Baumgarten S."/>
            <person name="Zoccola D."/>
            <person name="Flot J.-F."/>
            <person name="Tambutte S."/>
            <person name="Allemand D."/>
            <person name="Aranda M."/>
        </authorList>
    </citation>
    <scope>NUCLEOTIDE SEQUENCE [LARGE SCALE GENOMIC DNA]</scope>
</reference>
<dbReference type="AlphaFoldDB" id="A0A2B4RKN1"/>
<dbReference type="GO" id="GO:0004016">
    <property type="term" value="F:adenylate cyclase activity"/>
    <property type="evidence" value="ECO:0007669"/>
    <property type="project" value="TreeGrafter"/>
</dbReference>
<comment type="subcellular location">
    <subcellularLocation>
        <location evidence="1">Membrane</location>
    </subcellularLocation>
</comment>
<evidence type="ECO:0000256" key="2">
    <source>
        <dbReference type="ARBA" id="ARBA00022692"/>
    </source>
</evidence>
<dbReference type="EMBL" id="LSMT01000478">
    <property type="protein sequence ID" value="PFX17353.1"/>
    <property type="molecule type" value="Genomic_DNA"/>
</dbReference>
<evidence type="ECO:0000256" key="5">
    <source>
        <dbReference type="ARBA" id="ARBA00023136"/>
    </source>
</evidence>
<dbReference type="Gene3D" id="3.30.70.1230">
    <property type="entry name" value="Nucleotide cyclase"/>
    <property type="match status" value="1"/>
</dbReference>
<dbReference type="PANTHER" id="PTHR11920">
    <property type="entry name" value="GUANYLYL CYCLASE"/>
    <property type="match status" value="1"/>
</dbReference>
<evidence type="ECO:0000256" key="3">
    <source>
        <dbReference type="ARBA" id="ARBA00022741"/>
    </source>
</evidence>
<dbReference type="SUPFAM" id="SSF55073">
    <property type="entry name" value="Nucleotide cyclase"/>
    <property type="match status" value="1"/>
</dbReference>
<dbReference type="GO" id="GO:0007168">
    <property type="term" value="P:receptor guanylyl cyclase signaling pathway"/>
    <property type="evidence" value="ECO:0007669"/>
    <property type="project" value="TreeGrafter"/>
</dbReference>
<proteinExistence type="inferred from homology"/>
<keyword evidence="6 7" id="KW-0456">Lyase</keyword>
<feature type="domain" description="Guanylate cyclase" evidence="8">
    <location>
        <begin position="53"/>
        <end position="150"/>
    </location>
</feature>
<dbReference type="GO" id="GO:0005886">
    <property type="term" value="C:plasma membrane"/>
    <property type="evidence" value="ECO:0007669"/>
    <property type="project" value="TreeGrafter"/>
</dbReference>
<dbReference type="GO" id="GO:0001653">
    <property type="term" value="F:peptide receptor activity"/>
    <property type="evidence" value="ECO:0007669"/>
    <property type="project" value="TreeGrafter"/>
</dbReference>
<gene>
    <name evidence="9" type="ORF">AWC38_SpisGene18317</name>
</gene>
<dbReference type="GO" id="GO:0000166">
    <property type="term" value="F:nucleotide binding"/>
    <property type="evidence" value="ECO:0007669"/>
    <property type="project" value="UniProtKB-KW"/>
</dbReference>
<keyword evidence="9" id="KW-0675">Receptor</keyword>
<dbReference type="Proteomes" id="UP000225706">
    <property type="component" value="Unassembled WGS sequence"/>
</dbReference>
<dbReference type="GO" id="GO:0004383">
    <property type="term" value="F:guanylate cyclase activity"/>
    <property type="evidence" value="ECO:0007669"/>
    <property type="project" value="TreeGrafter"/>
</dbReference>
<dbReference type="CDD" id="cd07302">
    <property type="entry name" value="CHD"/>
    <property type="match status" value="1"/>
</dbReference>
<keyword evidence="10" id="KW-1185">Reference proteome</keyword>
<name>A0A2B4RKN1_STYPI</name>
<evidence type="ECO:0000256" key="1">
    <source>
        <dbReference type="ARBA" id="ARBA00004370"/>
    </source>
</evidence>
<evidence type="ECO:0000256" key="7">
    <source>
        <dbReference type="RuleBase" id="RU000405"/>
    </source>
</evidence>
<dbReference type="InterPro" id="IPR050401">
    <property type="entry name" value="Cyclic_nucleotide_synthase"/>
</dbReference>
<evidence type="ECO:0000313" key="9">
    <source>
        <dbReference type="EMBL" id="PFX17353.1"/>
    </source>
</evidence>
<dbReference type="SMART" id="SM00044">
    <property type="entry name" value="CYCc"/>
    <property type="match status" value="1"/>
</dbReference>
<protein>
    <submittedName>
        <fullName evidence="9">Speract receptor</fullName>
    </submittedName>
</protein>
<sequence>MARTSSSVTKPVYCIMAQGQSIMKYGFVMSPISDGRVDQEESLLVIQSVVSPEKIVTRERRKQAETSSDSCIVVSGLPERNGNKHAGEIASMALRLVVNLKTFKISHMQGTTLQFRIGIHIGPCVAGVVGLKKPRYDIFGETVDITRQMEETATAHRIHVSSMCKSVLDELGGFRMEDRGLSNIKAIHRGLVPRRADKAVQQINRYPADKGYQNLLHYPPDIDLSSV</sequence>
<dbReference type="InterPro" id="IPR018297">
    <property type="entry name" value="A/G_cyclase_CS"/>
</dbReference>
<evidence type="ECO:0000256" key="4">
    <source>
        <dbReference type="ARBA" id="ARBA00022989"/>
    </source>
</evidence>
<evidence type="ECO:0000256" key="6">
    <source>
        <dbReference type="ARBA" id="ARBA00023239"/>
    </source>
</evidence>
<keyword evidence="5" id="KW-0472">Membrane</keyword>
<comment type="caution">
    <text evidence="9">The sequence shown here is derived from an EMBL/GenBank/DDBJ whole genome shotgun (WGS) entry which is preliminary data.</text>
</comment>
<dbReference type="STRING" id="50429.A0A2B4RKN1"/>
<dbReference type="PROSITE" id="PS00452">
    <property type="entry name" value="GUANYLATE_CYCLASE_1"/>
    <property type="match status" value="1"/>
</dbReference>
<dbReference type="PANTHER" id="PTHR11920:SF335">
    <property type="entry name" value="GUANYLATE CYCLASE"/>
    <property type="match status" value="1"/>
</dbReference>
<organism evidence="9 10">
    <name type="scientific">Stylophora pistillata</name>
    <name type="common">Smooth cauliflower coral</name>
    <dbReference type="NCBI Taxonomy" id="50429"/>
    <lineage>
        <taxon>Eukaryota</taxon>
        <taxon>Metazoa</taxon>
        <taxon>Cnidaria</taxon>
        <taxon>Anthozoa</taxon>
        <taxon>Hexacorallia</taxon>
        <taxon>Scleractinia</taxon>
        <taxon>Astrocoeniina</taxon>
        <taxon>Pocilloporidae</taxon>
        <taxon>Stylophora</taxon>
    </lineage>
</organism>
<dbReference type="InterPro" id="IPR001054">
    <property type="entry name" value="A/G_cyclase"/>
</dbReference>
<keyword evidence="4" id="KW-1133">Transmembrane helix</keyword>
<evidence type="ECO:0000259" key="8">
    <source>
        <dbReference type="PROSITE" id="PS50125"/>
    </source>
</evidence>
<comment type="similarity">
    <text evidence="7">Belongs to the adenylyl cyclase class-4/guanylyl cyclase family.</text>
</comment>
<keyword evidence="3" id="KW-0547">Nucleotide-binding</keyword>
<accession>A0A2B4RKN1</accession>
<dbReference type="GO" id="GO:0035556">
    <property type="term" value="P:intracellular signal transduction"/>
    <property type="evidence" value="ECO:0007669"/>
    <property type="project" value="InterPro"/>
</dbReference>
<dbReference type="Pfam" id="PF00211">
    <property type="entry name" value="Guanylate_cyc"/>
    <property type="match status" value="1"/>
</dbReference>
<evidence type="ECO:0000313" key="10">
    <source>
        <dbReference type="Proteomes" id="UP000225706"/>
    </source>
</evidence>